<feature type="domain" description="PA14" evidence="3">
    <location>
        <begin position="420"/>
        <end position="570"/>
    </location>
</feature>
<keyword evidence="2" id="KW-0732">Signal</keyword>
<dbReference type="GeneID" id="68296221"/>
<gene>
    <name evidence="4" type="ORF">CKM354_001064600</name>
</gene>
<dbReference type="InterPro" id="IPR057230">
    <property type="entry name" value="DUF7908"/>
</dbReference>
<proteinExistence type="predicted"/>
<feature type="chain" id="PRO_5040457392" description="PA14 domain-containing protein" evidence="2">
    <location>
        <begin position="20"/>
        <end position="592"/>
    </location>
</feature>
<feature type="compositionally biased region" description="Polar residues" evidence="1">
    <location>
        <begin position="87"/>
        <end position="102"/>
    </location>
</feature>
<comment type="caution">
    <text evidence="4">The sequence shown here is derived from an EMBL/GenBank/DDBJ whole genome shotgun (WGS) entry which is preliminary data.</text>
</comment>
<dbReference type="PROSITE" id="PS51820">
    <property type="entry name" value="PA14"/>
    <property type="match status" value="1"/>
</dbReference>
<feature type="compositionally biased region" description="Basic and acidic residues" evidence="1">
    <location>
        <begin position="72"/>
        <end position="82"/>
    </location>
</feature>
<dbReference type="RefSeq" id="XP_044662045.1">
    <property type="nucleotide sequence ID" value="XM_044806110.1"/>
</dbReference>
<protein>
    <recommendedName>
        <fullName evidence="3">PA14 domain-containing protein</fullName>
    </recommendedName>
</protein>
<feature type="signal peptide" evidence="2">
    <location>
        <begin position="1"/>
        <end position="19"/>
    </location>
</feature>
<keyword evidence="5" id="KW-1185">Reference proteome</keyword>
<dbReference type="Pfam" id="PF10528">
    <property type="entry name" value="GLEYA"/>
    <property type="match status" value="1"/>
</dbReference>
<dbReference type="OrthoDB" id="4388755at2759"/>
<dbReference type="InterPro" id="IPR037524">
    <property type="entry name" value="PA14/GLEYA"/>
</dbReference>
<name>A0A9P3CRE6_9PEZI</name>
<feature type="region of interest" description="Disordered" evidence="1">
    <location>
        <begin position="25"/>
        <end position="105"/>
    </location>
</feature>
<evidence type="ECO:0000313" key="5">
    <source>
        <dbReference type="Proteomes" id="UP000825890"/>
    </source>
</evidence>
<feature type="compositionally biased region" description="Polar residues" evidence="1">
    <location>
        <begin position="33"/>
        <end position="42"/>
    </location>
</feature>
<dbReference type="AlphaFoldDB" id="A0A9P3CRE6"/>
<dbReference type="Pfam" id="PF25485">
    <property type="entry name" value="DUF7908"/>
    <property type="match status" value="1"/>
</dbReference>
<evidence type="ECO:0000259" key="3">
    <source>
        <dbReference type="PROSITE" id="PS51820"/>
    </source>
</evidence>
<evidence type="ECO:0000313" key="4">
    <source>
        <dbReference type="EMBL" id="GIZ47558.1"/>
    </source>
</evidence>
<organism evidence="4 5">
    <name type="scientific">Cercospora kikuchii</name>
    <dbReference type="NCBI Taxonomy" id="84275"/>
    <lineage>
        <taxon>Eukaryota</taxon>
        <taxon>Fungi</taxon>
        <taxon>Dikarya</taxon>
        <taxon>Ascomycota</taxon>
        <taxon>Pezizomycotina</taxon>
        <taxon>Dothideomycetes</taxon>
        <taxon>Dothideomycetidae</taxon>
        <taxon>Mycosphaerellales</taxon>
        <taxon>Mycosphaerellaceae</taxon>
        <taxon>Cercospora</taxon>
    </lineage>
</organism>
<dbReference type="EMBL" id="BOLY01000007">
    <property type="protein sequence ID" value="GIZ47558.1"/>
    <property type="molecule type" value="Genomic_DNA"/>
</dbReference>
<dbReference type="Gene3D" id="2.60.120.1560">
    <property type="match status" value="1"/>
</dbReference>
<accession>A0A9P3CRE6</accession>
<reference evidence="4 5" key="1">
    <citation type="submission" date="2021-01" db="EMBL/GenBank/DDBJ databases">
        <title>Cercospora kikuchii MAFF 305040 whole genome shotgun sequence.</title>
        <authorList>
            <person name="Kashiwa T."/>
            <person name="Suzuki T."/>
        </authorList>
    </citation>
    <scope>NUCLEOTIDE SEQUENCE [LARGE SCALE GENOMIC DNA]</scope>
    <source>
        <strain evidence="4 5">MAFF 305040</strain>
    </source>
</reference>
<evidence type="ECO:0000256" key="1">
    <source>
        <dbReference type="SAM" id="MobiDB-lite"/>
    </source>
</evidence>
<dbReference type="Proteomes" id="UP000825890">
    <property type="component" value="Unassembled WGS sequence"/>
</dbReference>
<dbReference type="InterPro" id="IPR018871">
    <property type="entry name" value="GLEYA_adhesin_domain"/>
</dbReference>
<sequence length="592" mass="63575">MLLKGLLVISLSALHFTTAARQDTGRNELESAAHQQISSPSTLDGAFEPQLSGSHLNEPMPDVSTSTTGLPKSERDIADHGIDSTGDAHTSSQARNQNTGLSRDSLIWAQRSKQELLDTDEAYRMSVQTGGARKRQTNAAYSDGNGTVTNDCRTAPVYQIRNGTLSVFLGDTQYFYTTNSSVDAQPFIPTLNPGSIARTFRLGAAGEVIWRNAAFDSGQAQFCSMDDGTIYAVFRAAARPIGCLNTRLMLFVASSCARLPEYVVTTTVANIVQQPRATSTSTTTVGVTTITVTYQVTAPAPTTTVTTYVAARTTVVTTQPPSTYVTTTSSQSASPAAANPGTVTVVQTVTVPTITTTLTQTTTPPPVTQTTTVATGVVTVSQLPAPTTCNNQGVEYAAFRNNPGYQNNGNFQPEFMKSRVAGGTWEVIYTSGITDGIGGFPQLCGPNPSDNVTIYGNPQSFSCVEFSIMHRFYLFPYMTGTYTFYWEANDDRAWLWIGNTARTGWIGNNADRQTAYLASAQPFSLDFVAGDYYAMRLAFSQGGGGANWGFNVTDPTGKVAWDRNTVASPYIVRRSCDNTTAPAFTVPFGQET</sequence>
<evidence type="ECO:0000256" key="2">
    <source>
        <dbReference type="SAM" id="SignalP"/>
    </source>
</evidence>